<name>A0A1D9LDR7_9NEIS</name>
<dbReference type="STRING" id="1108595.BKX93_04785"/>
<proteinExistence type="predicted"/>
<reference evidence="1 2" key="1">
    <citation type="submission" date="2016-10" db="EMBL/GenBank/DDBJ databases">
        <title>Chromobacterium muskegensis sp. nov., an insecticidal bacterium isolated from Sphagnum bogs.</title>
        <authorList>
            <person name="Sparks M.E."/>
            <person name="Blackburn M.B."/>
            <person name="Gundersen-Rindal D.E."/>
            <person name="Mitchell A."/>
            <person name="Farrar R."/>
            <person name="Kuhar D."/>
        </authorList>
    </citation>
    <scope>NUCLEOTIDE SEQUENCE [LARGE SCALE GENOMIC DNA]</scope>
    <source>
        <strain evidence="1 2">21-1</strain>
    </source>
</reference>
<gene>
    <name evidence="1" type="ORF">BKX93_04785</name>
</gene>
<dbReference type="RefSeq" id="WP_070978948.1">
    <property type="nucleotide sequence ID" value="NZ_CP017707.1"/>
</dbReference>
<evidence type="ECO:0000313" key="2">
    <source>
        <dbReference type="Proteomes" id="UP000178776"/>
    </source>
</evidence>
<protein>
    <submittedName>
        <fullName evidence="1">Uncharacterized protein</fullName>
    </submittedName>
</protein>
<sequence length="100" mass="10725">MSSHGLMVKDAGGRAMLHTDSMASSLVDVIYLGGGNGERAYPELAGFALGVTQIYGPTIGGGRRRMHGVGMDYSRGHPVVRWWQQTGDVAPTTLYVMSVR</sequence>
<dbReference type="Proteomes" id="UP000178776">
    <property type="component" value="Chromosome"/>
</dbReference>
<evidence type="ECO:0000313" key="1">
    <source>
        <dbReference type="EMBL" id="AOZ49380.1"/>
    </source>
</evidence>
<organism evidence="1 2">
    <name type="scientific">Chromobacterium vaccinii</name>
    <dbReference type="NCBI Taxonomy" id="1108595"/>
    <lineage>
        <taxon>Bacteria</taxon>
        <taxon>Pseudomonadati</taxon>
        <taxon>Pseudomonadota</taxon>
        <taxon>Betaproteobacteria</taxon>
        <taxon>Neisseriales</taxon>
        <taxon>Chromobacteriaceae</taxon>
        <taxon>Chromobacterium</taxon>
    </lineage>
</organism>
<dbReference type="KEGG" id="cvc:BKX93_04785"/>
<accession>A0A1D9LDR7</accession>
<dbReference type="EMBL" id="CP017707">
    <property type="protein sequence ID" value="AOZ49380.1"/>
    <property type="molecule type" value="Genomic_DNA"/>
</dbReference>
<dbReference type="GeneID" id="68840525"/>
<dbReference type="AlphaFoldDB" id="A0A1D9LDR7"/>